<sequence>MVKEDFRNENDLLRHIMTVDKNVEQGRALKKIFTTRENLFITGRAGSGKSTFMRRIVKFLGKCVIVAPTGVAALNAGGQTIHSFFSIKNDPYIPSIERGMLSNKVDVSPFMKKKIRNLDTIVIDEISMVRPDLLDEVADILRQCRRSKEPFGGVRLIMFGDLSQLPPVVTADDFIDKYYESRFFFSSKALRASGFSVITFENVFRQKDPQLLSVLEDIRCGVITDESRQILDSRVKYPDNMDNTIIICSTNKEAYEINKTNLDKINNKVFKFDATVFGEKPVAPCEDELIVKVGAKVIITRNGNGYVNGSMGIITSIDTVDETIYVHLDNDTEVEITKEKWEKMKYKQVDDSLEGISCGYIIQYPLRLGYAITVHKSQGMTLDNIFVDISRAFEIGQIYTALSRCRSIDGLYLKSVPKEDMVLLSDKISDFIEKVDENEGVLNPEKISDIGKDMIKKQQDLFNFEEYGL</sequence>
<dbReference type="Pfam" id="PF05970">
    <property type="entry name" value="PIF1"/>
    <property type="match status" value="1"/>
</dbReference>
<proteinExistence type="predicted"/>
<dbReference type="SUPFAM" id="SSF52540">
    <property type="entry name" value="P-loop containing nucleoside triphosphate hydrolases"/>
    <property type="match status" value="2"/>
</dbReference>
<dbReference type="InterPro" id="IPR027417">
    <property type="entry name" value="P-loop_NTPase"/>
</dbReference>
<dbReference type="CDD" id="cd18809">
    <property type="entry name" value="SF1_C_RecD"/>
    <property type="match status" value="1"/>
</dbReference>
<accession>A0ABV5HU42</accession>
<feature type="domain" description="AAA+ ATPase" evidence="1">
    <location>
        <begin position="35"/>
        <end position="282"/>
    </location>
</feature>
<dbReference type="EMBL" id="JBHMEP010000021">
    <property type="protein sequence ID" value="MFB9137786.1"/>
    <property type="molecule type" value="Genomic_DNA"/>
</dbReference>
<gene>
    <name evidence="2" type="ORF">ACFFUV_22825</name>
</gene>
<evidence type="ECO:0000313" key="3">
    <source>
        <dbReference type="Proteomes" id="UP001589645"/>
    </source>
</evidence>
<evidence type="ECO:0000259" key="1">
    <source>
        <dbReference type="SMART" id="SM00382"/>
    </source>
</evidence>
<dbReference type="PANTHER" id="PTHR47642:SF7">
    <property type="entry name" value="ATP-DEPENDENT DNA HELICASE PIF1"/>
    <property type="match status" value="1"/>
</dbReference>
<keyword evidence="3" id="KW-1185">Reference proteome</keyword>
<dbReference type="InterPro" id="IPR010285">
    <property type="entry name" value="DNA_helicase_pif1-like_DEAD"/>
</dbReference>
<dbReference type="RefSeq" id="WP_390198055.1">
    <property type="nucleotide sequence ID" value="NZ_JBHMEP010000021.1"/>
</dbReference>
<dbReference type="InterPro" id="IPR051055">
    <property type="entry name" value="PIF1_helicase"/>
</dbReference>
<evidence type="ECO:0000313" key="2">
    <source>
        <dbReference type="EMBL" id="MFB9137786.1"/>
    </source>
</evidence>
<dbReference type="SMART" id="SM00382">
    <property type="entry name" value="AAA"/>
    <property type="match status" value="1"/>
</dbReference>
<reference evidence="2 3" key="1">
    <citation type="submission" date="2024-09" db="EMBL/GenBank/DDBJ databases">
        <authorList>
            <person name="Sun Q."/>
            <person name="Mori K."/>
        </authorList>
    </citation>
    <scope>NUCLEOTIDE SEQUENCE [LARGE SCALE GENOMIC DNA]</scope>
    <source>
        <strain evidence="2 3">CECT 8064</strain>
    </source>
</reference>
<dbReference type="PANTHER" id="PTHR47642">
    <property type="entry name" value="ATP-DEPENDENT DNA HELICASE"/>
    <property type="match status" value="1"/>
</dbReference>
<name>A0ABV5HU42_9VIBR</name>
<protein>
    <submittedName>
        <fullName evidence="2">ATP-dependent RecD-like DNA helicase</fullName>
    </submittedName>
</protein>
<dbReference type="Proteomes" id="UP001589645">
    <property type="component" value="Unassembled WGS sequence"/>
</dbReference>
<comment type="caution">
    <text evidence="2">The sequence shown here is derived from an EMBL/GenBank/DDBJ whole genome shotgun (WGS) entry which is preliminary data.</text>
</comment>
<organism evidence="2 3">
    <name type="scientific">Vibrio olivae</name>
    <dbReference type="NCBI Taxonomy" id="1243002"/>
    <lineage>
        <taxon>Bacteria</taxon>
        <taxon>Pseudomonadati</taxon>
        <taxon>Pseudomonadota</taxon>
        <taxon>Gammaproteobacteria</taxon>
        <taxon>Vibrionales</taxon>
        <taxon>Vibrionaceae</taxon>
        <taxon>Vibrio</taxon>
    </lineage>
</organism>
<dbReference type="InterPro" id="IPR003593">
    <property type="entry name" value="AAA+_ATPase"/>
</dbReference>
<dbReference type="Gene3D" id="3.40.50.300">
    <property type="entry name" value="P-loop containing nucleotide triphosphate hydrolases"/>
    <property type="match status" value="2"/>
</dbReference>